<name>A0A6A3BGK0_HIBSY</name>
<dbReference type="Gene3D" id="3.40.50.620">
    <property type="entry name" value="HUPs"/>
    <property type="match status" value="1"/>
</dbReference>
<reference evidence="8" key="1">
    <citation type="submission" date="2019-09" db="EMBL/GenBank/DDBJ databases">
        <title>Draft genome information of white flower Hibiscus syriacus.</title>
        <authorList>
            <person name="Kim Y.-M."/>
        </authorList>
    </citation>
    <scope>NUCLEOTIDE SEQUENCE [LARGE SCALE GENOMIC DNA]</scope>
    <source>
        <strain evidence="8">YM2019G1</strain>
    </source>
</reference>
<dbReference type="CDD" id="cd01992">
    <property type="entry name" value="TilS_N"/>
    <property type="match status" value="1"/>
</dbReference>
<evidence type="ECO:0000313" key="9">
    <source>
        <dbReference type="Proteomes" id="UP000436088"/>
    </source>
</evidence>
<dbReference type="InterPro" id="IPR011063">
    <property type="entry name" value="TilS/TtcA_N"/>
</dbReference>
<keyword evidence="3" id="KW-0819">tRNA processing</keyword>
<sequence>MARGLVLCSHTRTIVNLSFSLLKPRCRRHLRYDGSRNIPSTRVFCHCAGSQMIDLVDMATYNEAFSRKMAMAGIKHHNRIALGVSGGPDSMALCVLAANWKSEVQYGIDNSGKFIDGLLAIIVDHGLRPESKDEAKLVGNRVSEMGIRCEIARCDWTNGKPKQGRLQEAARDMRYKIFQDVCMQNQISVLLVAHHADDQAELFILRSSRDSGVLGLAGMAFTSQLFSSHTIFLNKDWIDHSVLLVRPLLEFSKEDMYKICQRSNRDWVEDPTNRSPLFARNRIRMSLENLLSGTFKSELQAVISACRRTRIYVDQICSNLIKQTVTVMDHGYAVIDLKAFDPSKFDDICLSKFITLVLQFISQRQRPIRGSTSKLLLQYIRTIPCKTSLTAAGCYICPAPGSRGAKALVCCSVNCPLPSNAELFHTFSVEEVKCFFLNELEQIIAKGKSYSIKLVPDASQAQFLDMGCESVLNEARRLDIISESTYRNIILLQREEVKHFKPKTDDEVASRCELKLETEHVNSFLSEPLLPGKTCYFMNRFIISWKLSKEIGSDVFPLESHSLSYWERESQHSHCYCINRDDMVVKVRTMVDADWLYLAELSKWPYLDNFEWTRFPLTGKIKCSDYSRLSANLALKSLKSIPVAARKSIPVLVNDHGQIISIPSIGFKHCPFMMASAVFKPRVPLGGGHSSFL</sequence>
<evidence type="ECO:0000313" key="8">
    <source>
        <dbReference type="EMBL" id="KAE8714142.1"/>
    </source>
</evidence>
<dbReference type="HAMAP" id="MF_01161">
    <property type="entry name" value="tRNA_Ile_lys_synt"/>
    <property type="match status" value="1"/>
</dbReference>
<organism evidence="8 9">
    <name type="scientific">Hibiscus syriacus</name>
    <name type="common">Rose of Sharon</name>
    <dbReference type="NCBI Taxonomy" id="106335"/>
    <lineage>
        <taxon>Eukaryota</taxon>
        <taxon>Viridiplantae</taxon>
        <taxon>Streptophyta</taxon>
        <taxon>Embryophyta</taxon>
        <taxon>Tracheophyta</taxon>
        <taxon>Spermatophyta</taxon>
        <taxon>Magnoliopsida</taxon>
        <taxon>eudicotyledons</taxon>
        <taxon>Gunneridae</taxon>
        <taxon>Pentapetalae</taxon>
        <taxon>rosids</taxon>
        <taxon>malvids</taxon>
        <taxon>Malvales</taxon>
        <taxon>Malvaceae</taxon>
        <taxon>Malvoideae</taxon>
        <taxon>Hibiscus</taxon>
    </lineage>
</organism>
<evidence type="ECO:0000256" key="1">
    <source>
        <dbReference type="ARBA" id="ARBA00013267"/>
    </source>
</evidence>
<keyword evidence="8" id="KW-0645">Protease</keyword>
<dbReference type="AlphaFoldDB" id="A0A6A3BGK0"/>
<gene>
    <name evidence="8" type="ORF">F3Y22_tig00110201pilonHSYRG00336</name>
</gene>
<evidence type="ECO:0000259" key="7">
    <source>
        <dbReference type="Pfam" id="PF01171"/>
    </source>
</evidence>
<dbReference type="PANTHER" id="PTHR43033:SF5">
    <property type="entry name" value="TRNA(ILE)-LYSIDINE SYNTHETASE"/>
    <property type="match status" value="1"/>
</dbReference>
<evidence type="ECO:0000256" key="5">
    <source>
        <dbReference type="ARBA" id="ARBA00022840"/>
    </source>
</evidence>
<dbReference type="InterPro" id="IPR012795">
    <property type="entry name" value="tRNA_Ile_lys_synt_N"/>
</dbReference>
<protein>
    <recommendedName>
        <fullName evidence="1">tRNA(Ile)-lysidine synthetase</fullName>
        <ecNumber evidence="1">6.3.4.19</ecNumber>
    </recommendedName>
</protein>
<comment type="caution">
    <text evidence="8">The sequence shown here is derived from an EMBL/GenBank/DDBJ whole genome shotgun (WGS) entry which is preliminary data.</text>
</comment>
<dbReference type="Pfam" id="PF01171">
    <property type="entry name" value="ATP_bind_3"/>
    <property type="match status" value="1"/>
</dbReference>
<keyword evidence="8" id="KW-0378">Hydrolase</keyword>
<dbReference type="GO" id="GO:0008033">
    <property type="term" value="P:tRNA processing"/>
    <property type="evidence" value="ECO:0007669"/>
    <property type="project" value="UniProtKB-KW"/>
</dbReference>
<keyword evidence="4" id="KW-0547">Nucleotide-binding</keyword>
<evidence type="ECO:0000256" key="6">
    <source>
        <dbReference type="ARBA" id="ARBA00048539"/>
    </source>
</evidence>
<accession>A0A6A3BGK0</accession>
<dbReference type="EMBL" id="VEPZ02000873">
    <property type="protein sequence ID" value="KAE8714142.1"/>
    <property type="molecule type" value="Genomic_DNA"/>
</dbReference>
<keyword evidence="9" id="KW-1185">Reference proteome</keyword>
<dbReference type="NCBIfam" id="TIGR02432">
    <property type="entry name" value="lysidine_TilS_N"/>
    <property type="match status" value="1"/>
</dbReference>
<evidence type="ECO:0000256" key="4">
    <source>
        <dbReference type="ARBA" id="ARBA00022741"/>
    </source>
</evidence>
<dbReference type="OrthoDB" id="198857at2759"/>
<dbReference type="GO" id="GO:0032267">
    <property type="term" value="F:tRNA(Ile)-lysidine synthase activity"/>
    <property type="evidence" value="ECO:0007669"/>
    <property type="project" value="UniProtKB-EC"/>
</dbReference>
<keyword evidence="2" id="KW-0436">Ligase</keyword>
<dbReference type="GO" id="GO:0008233">
    <property type="term" value="F:peptidase activity"/>
    <property type="evidence" value="ECO:0007669"/>
    <property type="project" value="UniProtKB-KW"/>
</dbReference>
<dbReference type="EC" id="6.3.4.19" evidence="1"/>
<feature type="domain" description="tRNA(Ile)-lysidine/2-thiocytidine synthase N-terminal" evidence="7">
    <location>
        <begin position="80"/>
        <end position="285"/>
    </location>
</feature>
<evidence type="ECO:0000256" key="3">
    <source>
        <dbReference type="ARBA" id="ARBA00022694"/>
    </source>
</evidence>
<dbReference type="PANTHER" id="PTHR43033">
    <property type="entry name" value="TRNA(ILE)-LYSIDINE SYNTHASE-RELATED"/>
    <property type="match status" value="1"/>
</dbReference>
<proteinExistence type="inferred from homology"/>
<dbReference type="GO" id="GO:0006508">
    <property type="term" value="P:proteolysis"/>
    <property type="evidence" value="ECO:0007669"/>
    <property type="project" value="UniProtKB-KW"/>
</dbReference>
<dbReference type="GO" id="GO:0005524">
    <property type="term" value="F:ATP binding"/>
    <property type="evidence" value="ECO:0007669"/>
    <property type="project" value="UniProtKB-KW"/>
</dbReference>
<keyword evidence="5" id="KW-0067">ATP-binding</keyword>
<comment type="catalytic activity">
    <reaction evidence="6">
        <text>cytidine(34) in tRNA(Ile2) + L-lysine + ATP = lysidine(34) in tRNA(Ile2) + AMP + diphosphate + H(+)</text>
        <dbReference type="Rhea" id="RHEA:43744"/>
        <dbReference type="Rhea" id="RHEA-COMP:10625"/>
        <dbReference type="Rhea" id="RHEA-COMP:10670"/>
        <dbReference type="ChEBI" id="CHEBI:15378"/>
        <dbReference type="ChEBI" id="CHEBI:30616"/>
        <dbReference type="ChEBI" id="CHEBI:32551"/>
        <dbReference type="ChEBI" id="CHEBI:33019"/>
        <dbReference type="ChEBI" id="CHEBI:82748"/>
        <dbReference type="ChEBI" id="CHEBI:83665"/>
        <dbReference type="ChEBI" id="CHEBI:456215"/>
        <dbReference type="EC" id="6.3.4.19"/>
    </reaction>
</comment>
<dbReference type="InterPro" id="IPR014729">
    <property type="entry name" value="Rossmann-like_a/b/a_fold"/>
</dbReference>
<dbReference type="SUPFAM" id="SSF52402">
    <property type="entry name" value="Adenine nucleotide alpha hydrolases-like"/>
    <property type="match status" value="1"/>
</dbReference>
<evidence type="ECO:0000256" key="2">
    <source>
        <dbReference type="ARBA" id="ARBA00022598"/>
    </source>
</evidence>
<dbReference type="InterPro" id="IPR012094">
    <property type="entry name" value="tRNA_Ile_lys_synt"/>
</dbReference>
<dbReference type="Proteomes" id="UP000436088">
    <property type="component" value="Unassembled WGS sequence"/>
</dbReference>